<evidence type="ECO:0000313" key="2">
    <source>
        <dbReference type="EMBL" id="QLK25143.1"/>
    </source>
</evidence>
<sequence>MNERRNRRISAVVGVFLVVIAGSISLLAGNLFETPMVLVQVTLLGLAGVFDIVAATGNRLTDRWAWYQWNGLGNVLLGVSLPLGFAGSGNWFLFFVVAGIGALSLGVMGVDMLIFHGKYTRGERLDRDGA</sequence>
<proteinExistence type="predicted"/>
<feature type="transmembrane region" description="Helical" evidence="1">
    <location>
        <begin position="66"/>
        <end position="85"/>
    </location>
</feature>
<keyword evidence="3" id="KW-1185">Reference proteome</keyword>
<feature type="transmembrane region" description="Helical" evidence="1">
    <location>
        <begin position="91"/>
        <end position="115"/>
    </location>
</feature>
<dbReference type="GeneID" id="56144283"/>
<keyword evidence="1" id="KW-0472">Membrane</keyword>
<dbReference type="RefSeq" id="WP_180840333.1">
    <property type="nucleotide sequence ID" value="NZ_CP059154.1"/>
</dbReference>
<dbReference type="InterPro" id="IPR058307">
    <property type="entry name" value="DUF7994"/>
</dbReference>
<dbReference type="Pfam" id="PF25957">
    <property type="entry name" value="DUF7994"/>
    <property type="match status" value="1"/>
</dbReference>
<dbReference type="AlphaFoldDB" id="A0A7D6GQJ5"/>
<dbReference type="KEGG" id="nay:HYG81_13720"/>
<evidence type="ECO:0000256" key="1">
    <source>
        <dbReference type="SAM" id="Phobius"/>
    </source>
</evidence>
<accession>A0A7D6GQJ5</accession>
<evidence type="ECO:0008006" key="4">
    <source>
        <dbReference type="Google" id="ProtNLM"/>
    </source>
</evidence>
<keyword evidence="1" id="KW-1133">Transmembrane helix</keyword>
<reference evidence="2 3" key="1">
    <citation type="submission" date="2020-07" db="EMBL/GenBank/DDBJ databases">
        <title>Natrinema (YPL30) sp. nov. and Haloterrigena xxxxxx (YPL8) sp. nov., isolated from a salt mine.</title>
        <authorList>
            <person name="Cui H."/>
        </authorList>
    </citation>
    <scope>NUCLEOTIDE SEQUENCE [LARGE SCALE GENOMIC DNA]</scope>
    <source>
        <strain evidence="2 3">YPL13</strain>
    </source>
</reference>
<feature type="transmembrane region" description="Helical" evidence="1">
    <location>
        <begin position="37"/>
        <end position="54"/>
    </location>
</feature>
<evidence type="ECO:0000313" key="3">
    <source>
        <dbReference type="Proteomes" id="UP000510869"/>
    </source>
</evidence>
<dbReference type="EMBL" id="CP059154">
    <property type="protein sequence ID" value="QLK25143.1"/>
    <property type="molecule type" value="Genomic_DNA"/>
</dbReference>
<gene>
    <name evidence="2" type="ORF">HYG81_13720</name>
</gene>
<name>A0A7D6GQJ5_9EURY</name>
<organism evidence="2 3">
    <name type="scientific">Natrinema zhouii</name>
    <dbReference type="NCBI Taxonomy" id="1710539"/>
    <lineage>
        <taxon>Archaea</taxon>
        <taxon>Methanobacteriati</taxon>
        <taxon>Methanobacteriota</taxon>
        <taxon>Stenosarchaea group</taxon>
        <taxon>Halobacteria</taxon>
        <taxon>Halobacteriales</taxon>
        <taxon>Natrialbaceae</taxon>
        <taxon>Natrinema</taxon>
    </lineage>
</organism>
<feature type="transmembrane region" description="Helical" evidence="1">
    <location>
        <begin position="12"/>
        <end position="31"/>
    </location>
</feature>
<protein>
    <recommendedName>
        <fullName evidence="4">SPW repeat protein</fullName>
    </recommendedName>
</protein>
<dbReference type="Proteomes" id="UP000510869">
    <property type="component" value="Chromosome"/>
</dbReference>
<keyword evidence="1" id="KW-0812">Transmembrane</keyword>
<dbReference type="OrthoDB" id="177635at2157"/>